<dbReference type="InterPro" id="IPR010985">
    <property type="entry name" value="Ribbon_hlx_hlx"/>
</dbReference>
<dbReference type="RefSeq" id="WP_016211642.1">
    <property type="nucleotide sequence ID" value="NZ_CP012413.1"/>
</dbReference>
<dbReference type="InterPro" id="IPR031807">
    <property type="entry name" value="HicB-like"/>
</dbReference>
<proteinExistence type="predicted"/>
<dbReference type="Gene3D" id="1.10.1220.10">
    <property type="entry name" value="Met repressor-like"/>
    <property type="match status" value="1"/>
</dbReference>
<protein>
    <recommendedName>
        <fullName evidence="1">HicB-like antitoxin of toxin-antitoxin system domain-containing protein</fullName>
    </recommendedName>
</protein>
<reference evidence="2 3" key="1">
    <citation type="submission" date="2019-04" db="EMBL/GenBank/DDBJ databases">
        <title>Complete genome sequencing of Piscirickettsia salmonis strain Psal-009.</title>
        <authorList>
            <person name="Schober I."/>
            <person name="Bunk B."/>
            <person name="Sproer C."/>
            <person name="Carril G.P."/>
            <person name="Riedel T."/>
            <person name="Flores-Herrera P.A."/>
            <person name="Nourdin-Galindo G."/>
            <person name="Marshall S.H."/>
            <person name="Overmann J."/>
        </authorList>
    </citation>
    <scope>NUCLEOTIDE SEQUENCE [LARGE SCALE GENOMIC DNA]</scope>
    <source>
        <strain evidence="2 3">Psal-009</strain>
    </source>
</reference>
<dbReference type="PANTHER" id="PTHR34504">
    <property type="entry name" value="ANTITOXIN HICB"/>
    <property type="match status" value="1"/>
</dbReference>
<dbReference type="GO" id="GO:0006355">
    <property type="term" value="P:regulation of DNA-templated transcription"/>
    <property type="evidence" value="ECO:0007669"/>
    <property type="project" value="InterPro"/>
</dbReference>
<dbReference type="EMBL" id="CP038908">
    <property type="protein sequence ID" value="QGO04917.1"/>
    <property type="molecule type" value="Genomic_DNA"/>
</dbReference>
<name>A0A9Q5VF33_PISSA</name>
<gene>
    <name evidence="2" type="ORF">Psal009_00796</name>
</gene>
<accession>A0A9Q5VF33</accession>
<evidence type="ECO:0000313" key="2">
    <source>
        <dbReference type="EMBL" id="QGO04917.1"/>
    </source>
</evidence>
<dbReference type="SUPFAM" id="SSF47598">
    <property type="entry name" value="Ribbon-helix-helix"/>
    <property type="match status" value="1"/>
</dbReference>
<sequence>MINLDYPFNVHRLKEEDGGGYLVEFPDLPGCTADGETIEEAIADAKEACSSWIEAAREFGREVPQPKSDNDFSGQWRVRTPKSLHAALSRKAKEENVSLNTLVVSLLAEGIGKKQIV</sequence>
<evidence type="ECO:0000259" key="1">
    <source>
        <dbReference type="Pfam" id="PF15919"/>
    </source>
</evidence>
<feature type="domain" description="HicB-like antitoxin of toxin-antitoxin system" evidence="1">
    <location>
        <begin position="6"/>
        <end position="105"/>
    </location>
</feature>
<dbReference type="InterPro" id="IPR051404">
    <property type="entry name" value="TA_system_antitoxin"/>
</dbReference>
<organism evidence="2 3">
    <name type="scientific">Piscirickettsia salmonis</name>
    <dbReference type="NCBI Taxonomy" id="1238"/>
    <lineage>
        <taxon>Bacteria</taxon>
        <taxon>Pseudomonadati</taxon>
        <taxon>Pseudomonadota</taxon>
        <taxon>Gammaproteobacteria</taxon>
        <taxon>Thiotrichales</taxon>
        <taxon>Piscirickettsiaceae</taxon>
        <taxon>Piscirickettsia</taxon>
    </lineage>
</organism>
<dbReference type="GeneID" id="66742024"/>
<dbReference type="InterPro" id="IPR013321">
    <property type="entry name" value="Arc_rbn_hlx_hlx"/>
</dbReference>
<dbReference type="InterPro" id="IPR035069">
    <property type="entry name" value="TTHA1013/TTHA0281-like"/>
</dbReference>
<dbReference type="PANTHER" id="PTHR34504:SF2">
    <property type="entry name" value="UPF0150 PROTEIN SSL0259"/>
    <property type="match status" value="1"/>
</dbReference>
<dbReference type="Proteomes" id="UP000422232">
    <property type="component" value="Chromosome"/>
</dbReference>
<keyword evidence="3" id="KW-1185">Reference proteome</keyword>
<evidence type="ECO:0000313" key="3">
    <source>
        <dbReference type="Proteomes" id="UP000422232"/>
    </source>
</evidence>
<dbReference type="SUPFAM" id="SSF143100">
    <property type="entry name" value="TTHA1013/TTHA0281-like"/>
    <property type="match status" value="1"/>
</dbReference>
<dbReference type="AlphaFoldDB" id="A0A9Q5VF33"/>
<dbReference type="Gene3D" id="3.30.160.250">
    <property type="match status" value="1"/>
</dbReference>
<dbReference type="Pfam" id="PF15919">
    <property type="entry name" value="HicB_lk_antitox"/>
    <property type="match status" value="1"/>
</dbReference>